<accession>Q9V2G9</accession>
<evidence type="ECO:0000313" key="3">
    <source>
        <dbReference type="EMBL" id="CCE69481.1"/>
    </source>
</evidence>
<feature type="domain" description="Type I restriction enzyme R protein N-terminal" evidence="1">
    <location>
        <begin position="23"/>
        <end position="114"/>
    </location>
</feature>
<reference evidence="2" key="3">
    <citation type="journal article" date="2001" name="Genome Res.">
        <title>Genome evolution at the genus level: comparison of three complete genomes of hyperthermophilic archaea.</title>
        <authorList>
            <person name="Lecompte O."/>
            <person name="Ripp R."/>
            <person name="Puzos-Barbe V."/>
            <person name="Duprat S."/>
            <person name="Heilig R."/>
            <person name="Dietrich J."/>
            <person name="Thierry J.C."/>
            <person name="Poch O."/>
        </authorList>
    </citation>
    <scope>NUCLEOTIDE SEQUENCE</scope>
    <source>
        <strain evidence="2">Orsay</strain>
    </source>
</reference>
<evidence type="ECO:0000259" key="1">
    <source>
        <dbReference type="Pfam" id="PF13588"/>
    </source>
</evidence>
<reference evidence="2" key="2">
    <citation type="journal article" date="2000" name="J. Mol. Biol.">
        <title>Archaeal homologs of eukaryotic methylation guide small nucleolar RNAs: lessons from the Pyrococcus genomes.</title>
        <authorList>
            <person name="Gaspin C."/>
            <person name="Cavaille J."/>
            <person name="Erauso G."/>
        </authorList>
    </citation>
    <scope>NUCLEOTIDE SEQUENCE</scope>
    <source>
        <strain evidence="2">Orsay</strain>
    </source>
</reference>
<evidence type="ECO:0000313" key="5">
    <source>
        <dbReference type="Proteomes" id="UP000009139"/>
    </source>
</evidence>
<dbReference type="PIR" id="F75197">
    <property type="entry name" value="F75197"/>
</dbReference>
<dbReference type="Pfam" id="PF13588">
    <property type="entry name" value="HSDR_N_2"/>
    <property type="match status" value="1"/>
</dbReference>
<reference evidence="3 5" key="5">
    <citation type="journal article" date="2012" name="Curr. Microbiol.">
        <title>Re-annotation of two hyperthermophilic archaea Pyrococcus abyssi GE5 and Pyrococcus furiosus DSM 3638.</title>
        <authorList>
            <person name="Gao J."/>
            <person name="Wang J."/>
        </authorList>
    </citation>
    <scope>GENOME REANNOTATION</scope>
    <source>
        <strain evidence="3">GE5</strain>
        <strain evidence="5">GE5 / Orsay</strain>
    </source>
</reference>
<reference evidence="2" key="1">
    <citation type="submission" date="1999-07" db="EMBL/GenBank/DDBJ databases">
        <authorList>
            <person name="Genoscope"/>
        </authorList>
    </citation>
    <scope>NUCLEOTIDE SEQUENCE</scope>
    <source>
        <strain evidence="2">Orsay</strain>
    </source>
</reference>
<reference evidence="2 4" key="4">
    <citation type="journal article" date="2003" name="Mol. Microbiol.">
        <title>An integrated analysis of the genome of the hyperthermophilic archaeon Pyrococcus abyssi.</title>
        <authorList>
            <person name="Cohen G."/>
            <person name="Barbe V."/>
            <person name="Flament D."/>
            <person name="Galperin M."/>
            <person name="Heilig R."/>
            <person name="Ripp R."/>
            <person name="Lecompte O."/>
            <person name="Prieur D."/>
            <person name="Poch O."/>
            <person name="Quellerou J."/>
            <person name="Thierry J.C."/>
            <person name="Van der Oost J."/>
            <person name="Weissenbach J."/>
            <person name="Zivanovic Y."/>
            <person name="Forterre P."/>
        </authorList>
    </citation>
    <scope>NUCLEOTIDE SEQUENCE [LARGE SCALE GENOMIC DNA]</scope>
    <source>
        <strain evidence="4">GE5 / Orsay</strain>
        <strain evidence="2">Orsay</strain>
    </source>
</reference>
<keyword evidence="4" id="KW-1185">Reference proteome</keyword>
<dbReference type="KEGG" id="pab:PAB0064"/>
<proteinExistence type="predicted"/>
<dbReference type="EMBL" id="AJ248283">
    <property type="protein sequence ID" value="CAB49029.1"/>
    <property type="molecule type" value="Genomic_DNA"/>
</dbReference>
<dbReference type="STRING" id="272844.PAB0064"/>
<dbReference type="Gene3D" id="3.90.1570.30">
    <property type="match status" value="1"/>
</dbReference>
<protein>
    <recommendedName>
        <fullName evidence="1">Type I restriction enzyme R protein N-terminal domain-containing protein</fullName>
    </recommendedName>
</protein>
<evidence type="ECO:0000313" key="2">
    <source>
        <dbReference type="EMBL" id="CAB49029.1"/>
    </source>
</evidence>
<dbReference type="eggNOG" id="arCOG05724">
    <property type="taxonomic scope" value="Archaea"/>
</dbReference>
<dbReference type="PATRIC" id="fig|272844.11.peg.118"/>
<dbReference type="Proteomes" id="UP000009139">
    <property type="component" value="Chromosome"/>
</dbReference>
<name>Q9V2G9_PYRAB</name>
<dbReference type="HOGENOM" id="CLU_076815_0_0_2"/>
<dbReference type="AlphaFoldDB" id="Q9V2G9"/>
<gene>
    <name evidence="2" type="ordered locus">PAB0064</name>
</gene>
<dbReference type="Proteomes" id="UP000000810">
    <property type="component" value="Chromosome"/>
</dbReference>
<dbReference type="EMBL" id="HE613800">
    <property type="protein sequence ID" value="CCE69481.1"/>
    <property type="molecule type" value="Genomic_DNA"/>
</dbReference>
<organism evidence="2 4">
    <name type="scientific">Pyrococcus abyssi (strain GE5 / Orsay)</name>
    <dbReference type="NCBI Taxonomy" id="272844"/>
    <lineage>
        <taxon>Archaea</taxon>
        <taxon>Methanobacteriati</taxon>
        <taxon>Methanobacteriota</taxon>
        <taxon>Thermococci</taxon>
        <taxon>Thermococcales</taxon>
        <taxon>Thermococcaceae</taxon>
        <taxon>Pyrococcus</taxon>
    </lineage>
</organism>
<dbReference type="InterPro" id="IPR029464">
    <property type="entry name" value="HSDR_N"/>
</dbReference>
<evidence type="ECO:0000313" key="4">
    <source>
        <dbReference type="Proteomes" id="UP000000810"/>
    </source>
</evidence>
<sequence length="286" mass="32559">MMIEIIKDIQRKLRNHREVYISNEEAVKQHIILPILSSLGWKIDDPEEVRPEEKTSEGRADYALIKDGKVVAFIEAKNLSVNPAKAVQQLAKYCFDMGVEVGIVSNGRVWLIVKAFEPGKEAKDRVITTIDIVEEPPERIIVKLSCLKKDRIEKAIEICEVLNSLDNNVKRLKAFGISEGDVANYILTISIRRAYPPEISHPSDKITGVYIFHEGKWRYLPIPHGTLKDALMALMSYLSEYEDEEERKIIKRAIAEISMRNISGEKIIALIKAIEKEKNIKVLIAL</sequence>